<reference evidence="1" key="1">
    <citation type="submission" date="2023-04" db="EMBL/GenBank/DDBJ databases">
        <title>Draft Genome sequencing of Naganishia species isolated from polar environments using Oxford Nanopore Technology.</title>
        <authorList>
            <person name="Leo P."/>
            <person name="Venkateswaran K."/>
        </authorList>
    </citation>
    <scope>NUCLEOTIDE SEQUENCE</scope>
    <source>
        <strain evidence="1">MNA-CCFEE 5261</strain>
    </source>
</reference>
<protein>
    <submittedName>
        <fullName evidence="1">Uncharacterized protein</fullName>
    </submittedName>
</protein>
<evidence type="ECO:0000313" key="1">
    <source>
        <dbReference type="EMBL" id="KAJ9104920.1"/>
    </source>
</evidence>
<comment type="caution">
    <text evidence="1">The sequence shown here is derived from an EMBL/GenBank/DDBJ whole genome shotgun (WGS) entry which is preliminary data.</text>
</comment>
<accession>A0ACC2VZL8</accession>
<proteinExistence type="predicted"/>
<name>A0ACC2VZL8_9TREE</name>
<organism evidence="1 2">
    <name type="scientific">Naganishia cerealis</name>
    <dbReference type="NCBI Taxonomy" id="610337"/>
    <lineage>
        <taxon>Eukaryota</taxon>
        <taxon>Fungi</taxon>
        <taxon>Dikarya</taxon>
        <taxon>Basidiomycota</taxon>
        <taxon>Agaricomycotina</taxon>
        <taxon>Tremellomycetes</taxon>
        <taxon>Filobasidiales</taxon>
        <taxon>Filobasidiaceae</taxon>
        <taxon>Naganishia</taxon>
    </lineage>
</organism>
<gene>
    <name evidence="1" type="ORF">QFC19_003715</name>
</gene>
<evidence type="ECO:0000313" key="2">
    <source>
        <dbReference type="Proteomes" id="UP001241377"/>
    </source>
</evidence>
<sequence length="448" mass="51536">MAAIHSEVHPISWLRGKCYVRHREKIEYLNEWKKLPDHFHYTKFFDPYVKKEYEMIRTSTVNNIPERIKKVLVRRYEFLVTEKEMVSDLTDGFRTCHTCEEWAAPQTSVRCESCKFHYHMDCVSPPLQAKPAKGYSWMCSPCNRAFLLKEAPPVVNTITGRPKGSKNKDINLNRIDYDKPDSTFRGWNFRYFGQYTVAEDTIDPDDPIFPRNVTRIGNRYQAVVPTWEEQKIIEAERAKEPITSDSVRQLKLPVPIYSAEAYDKSQMLFLSRGAKQGLKILAQAKIADYYRPLKHFTGEDLEKFESQVAKYGSLEAHSTAKLLRKNVWEVVRFYYVWKNELLGQQHAAERAAKEHKTGAVGAVKAIKAKVSTKHQLATTALPTGASVVMGHFQRESTSESDAEGSIWEADEMPRDIKPSCAICGQKKVESWYKAPRSQSGPYLCNWCG</sequence>
<keyword evidence="2" id="KW-1185">Reference proteome</keyword>
<dbReference type="EMBL" id="JASBWR010000037">
    <property type="protein sequence ID" value="KAJ9104920.1"/>
    <property type="molecule type" value="Genomic_DNA"/>
</dbReference>
<dbReference type="Proteomes" id="UP001241377">
    <property type="component" value="Unassembled WGS sequence"/>
</dbReference>